<dbReference type="Proteomes" id="UP001626550">
    <property type="component" value="Unassembled WGS sequence"/>
</dbReference>
<dbReference type="InterPro" id="IPR036412">
    <property type="entry name" value="HAD-like_sf"/>
</dbReference>
<dbReference type="PANTHER" id="PTHR12103">
    <property type="entry name" value="5'-NUCLEOTIDASE DOMAIN-CONTAINING"/>
    <property type="match status" value="1"/>
</dbReference>
<organism evidence="5 6">
    <name type="scientific">Cichlidogyrus casuarinus</name>
    <dbReference type="NCBI Taxonomy" id="1844966"/>
    <lineage>
        <taxon>Eukaryota</taxon>
        <taxon>Metazoa</taxon>
        <taxon>Spiralia</taxon>
        <taxon>Lophotrochozoa</taxon>
        <taxon>Platyhelminthes</taxon>
        <taxon>Monogenea</taxon>
        <taxon>Monopisthocotylea</taxon>
        <taxon>Dactylogyridea</taxon>
        <taxon>Ancyrocephalidae</taxon>
        <taxon>Cichlidogyrus</taxon>
    </lineage>
</organism>
<dbReference type="InterPro" id="IPR008380">
    <property type="entry name" value="HAD-SF_hydro_IG_5-nucl"/>
</dbReference>
<dbReference type="GO" id="GO:0016787">
    <property type="term" value="F:hydrolase activity"/>
    <property type="evidence" value="ECO:0007669"/>
    <property type="project" value="UniProtKB-KW"/>
</dbReference>
<protein>
    <submittedName>
        <fullName evidence="5">5'-nucleotidase domain containing 1</fullName>
    </submittedName>
</protein>
<comment type="caution">
    <text evidence="5">The sequence shown here is derived from an EMBL/GenBank/DDBJ whole genome shotgun (WGS) entry which is preliminary data.</text>
</comment>
<dbReference type="Pfam" id="PF05761">
    <property type="entry name" value="5_nucleotid"/>
    <property type="match status" value="1"/>
</dbReference>
<evidence type="ECO:0000256" key="1">
    <source>
        <dbReference type="ARBA" id="ARBA00009589"/>
    </source>
</evidence>
<keyword evidence="4" id="KW-0460">Magnesium</keyword>
<evidence type="ECO:0000313" key="5">
    <source>
        <dbReference type="EMBL" id="KAL3317365.1"/>
    </source>
</evidence>
<keyword evidence="3" id="KW-0378">Hydrolase</keyword>
<dbReference type="AlphaFoldDB" id="A0ABD2QCS6"/>
<proteinExistence type="inferred from homology"/>
<accession>A0ABD2QCS6</accession>
<evidence type="ECO:0000256" key="4">
    <source>
        <dbReference type="ARBA" id="ARBA00022842"/>
    </source>
</evidence>
<gene>
    <name evidence="5" type="primary">NT5DC1</name>
    <name evidence="5" type="ORF">Ciccas_003976</name>
</gene>
<sequence length="385" mass="45363">MIDQSYQFNVLGFDMDETLAQYRVPTLVNYIFTNQIKFLVNERHYPMVLSQIHVEDHASFCARGFILDIEKGVLVMLDKKGVIRSAHQNGRPLSEIEVKNLYGQSMIPDFYENLRENYRNSERVHIFDDIFTVQCVPILNELFRLRHDNKLPEKTTHRQVWNDVLESLYHVYGDKEGCYYSVAPKRLADFIHRSHPHLLEKIKFLKHKKGIKFFILTSSTHTYAEKVLSHIFEDHENWEDVFELILFDARKPHFFTKYSEFLTCEAIPRPTKTPDMGKKYSQGCYELLQQWLAKLIPDPKVLYFGDSLQSDVHPISTRTQWKVCGIANELNSDFHYGKNSEHWQSCMAFMDGSHSLWYDLFDDHSHKVGKNVIDLLEEIHPPLQD</sequence>
<name>A0ABD2QCS6_9PLAT</name>
<dbReference type="InterPro" id="IPR023214">
    <property type="entry name" value="HAD_sf"/>
</dbReference>
<evidence type="ECO:0000256" key="2">
    <source>
        <dbReference type="ARBA" id="ARBA00022723"/>
    </source>
</evidence>
<comment type="similarity">
    <text evidence="1">Belongs to the 5'(3')-deoxyribonucleotidase family.</text>
</comment>
<reference evidence="5 6" key="1">
    <citation type="submission" date="2024-11" db="EMBL/GenBank/DDBJ databases">
        <title>Adaptive evolution of stress response genes in parasites aligns with host niche diversity.</title>
        <authorList>
            <person name="Hahn C."/>
            <person name="Resl P."/>
        </authorList>
    </citation>
    <scope>NUCLEOTIDE SEQUENCE [LARGE SCALE GENOMIC DNA]</scope>
    <source>
        <strain evidence="5">EGGRZ-B1_66</strain>
        <tissue evidence="5">Body</tissue>
    </source>
</reference>
<dbReference type="PANTHER" id="PTHR12103:SF38">
    <property type="entry name" value="5'-NUCLEOTIDASE DOMAIN-CONTAINING PROTEIN 1"/>
    <property type="match status" value="1"/>
</dbReference>
<dbReference type="SUPFAM" id="SSF56784">
    <property type="entry name" value="HAD-like"/>
    <property type="match status" value="1"/>
</dbReference>
<keyword evidence="2" id="KW-0479">Metal-binding</keyword>
<dbReference type="Gene3D" id="3.40.50.1000">
    <property type="entry name" value="HAD superfamily/HAD-like"/>
    <property type="match status" value="1"/>
</dbReference>
<evidence type="ECO:0000256" key="3">
    <source>
        <dbReference type="ARBA" id="ARBA00022801"/>
    </source>
</evidence>
<dbReference type="GO" id="GO:0046872">
    <property type="term" value="F:metal ion binding"/>
    <property type="evidence" value="ECO:0007669"/>
    <property type="project" value="UniProtKB-KW"/>
</dbReference>
<dbReference type="EMBL" id="JBJKFK010000394">
    <property type="protein sequence ID" value="KAL3317365.1"/>
    <property type="molecule type" value="Genomic_DNA"/>
</dbReference>
<evidence type="ECO:0000313" key="6">
    <source>
        <dbReference type="Proteomes" id="UP001626550"/>
    </source>
</evidence>
<keyword evidence="6" id="KW-1185">Reference proteome</keyword>